<evidence type="ECO:0000259" key="1">
    <source>
        <dbReference type="Pfam" id="PF24976"/>
    </source>
</evidence>
<dbReference type="Proteomes" id="UP000271087">
    <property type="component" value="Unassembled WGS sequence"/>
</dbReference>
<dbReference type="PANTHER" id="PTHR37437">
    <property type="entry name" value="LIPOCALIN-RELATED PROTEIN-RELATED"/>
    <property type="match status" value="1"/>
</dbReference>
<dbReference type="Pfam" id="PF24976">
    <property type="entry name" value="Lipocalin_10"/>
    <property type="match status" value="2"/>
</dbReference>
<dbReference type="WBParaSite" id="nOo.2.0.1.t00024-RA">
    <property type="protein sequence ID" value="nOo.2.0.1.t00024-RA"/>
    <property type="gene ID" value="nOo.2.0.1.g00024"/>
</dbReference>
<organism evidence="4">
    <name type="scientific">Onchocerca ochengi</name>
    <name type="common">Filarial nematode worm</name>
    <dbReference type="NCBI Taxonomy" id="42157"/>
    <lineage>
        <taxon>Eukaryota</taxon>
        <taxon>Metazoa</taxon>
        <taxon>Ecdysozoa</taxon>
        <taxon>Nematoda</taxon>
        <taxon>Chromadorea</taxon>
        <taxon>Rhabditida</taxon>
        <taxon>Spirurina</taxon>
        <taxon>Spiruromorpha</taxon>
        <taxon>Filarioidea</taxon>
        <taxon>Onchocercidae</taxon>
        <taxon>Onchocerca</taxon>
    </lineage>
</organism>
<feature type="domain" description="Lipocalin" evidence="1">
    <location>
        <begin position="206"/>
        <end position="337"/>
    </location>
</feature>
<dbReference type="PANTHER" id="PTHR37437:SF5">
    <property type="entry name" value="LIPOCALIN-RELATED PROTEIN"/>
    <property type="match status" value="1"/>
</dbReference>
<sequence>MDIFDISADTSIGFSSLCARFCSAFFVVQYCCPVLTQYSNLLDLFGINTGQSGTVNGRIPIDDIASQSFALISFIQGLQKNPNKQFNKRLRKPVPQVALLDGIPVVPGIIGSFAGAGGCLPRPMPLTSQHSPSLFQNFLRFIPGAQDYLSDLVKTPVVDLHSLVGKYYWVISTTGVHDRYCPTTEYMSVSSNSPLLFSRYNFVMKTTATVRNVAKVAKTSIFLTMDSFRVNNPHGAPKVGFGYGIIHDKKVYIYVQEDPCPYQIVITGPKNAETGQYEYIVITNWAKFPLVAMARDLKQFKTHYRNELIQRFKNEGYIHKFSKLSLLKRFRDVEDSKVQKYICDSKKHATMKSKDESDFRSAR</sequence>
<reference evidence="2 3" key="2">
    <citation type="submission" date="2018-08" db="EMBL/GenBank/DDBJ databases">
        <authorList>
            <person name="Laetsch R D."/>
            <person name="Stevens L."/>
            <person name="Kumar S."/>
            <person name="Blaxter L. M."/>
        </authorList>
    </citation>
    <scope>NUCLEOTIDE SEQUENCE [LARGE SCALE GENOMIC DNA]</scope>
</reference>
<accession>A0A182DWK9</accession>
<reference evidence="4" key="1">
    <citation type="submission" date="2016-06" db="UniProtKB">
        <authorList>
            <consortium name="WormBaseParasite"/>
        </authorList>
    </citation>
    <scope>IDENTIFICATION</scope>
</reference>
<evidence type="ECO:0000313" key="3">
    <source>
        <dbReference type="Proteomes" id="UP000271087"/>
    </source>
</evidence>
<proteinExistence type="predicted"/>
<dbReference type="InterPro" id="IPR056868">
    <property type="entry name" value="Lipocalin_dom_nem"/>
</dbReference>
<protein>
    <submittedName>
        <fullName evidence="4">PAZ domain-containing protein</fullName>
    </submittedName>
</protein>
<keyword evidence="3" id="KW-1185">Reference proteome</keyword>
<evidence type="ECO:0000313" key="4">
    <source>
        <dbReference type="WBParaSite" id="nOo.2.0.1.t00024-RA"/>
    </source>
</evidence>
<dbReference type="AlphaFoldDB" id="A0A182DWK9"/>
<dbReference type="STRING" id="42157.A0A182DWK9"/>
<evidence type="ECO:0000313" key="2">
    <source>
        <dbReference type="EMBL" id="VDK61007.1"/>
    </source>
</evidence>
<gene>
    <name evidence="2" type="ORF">NOO_LOCUS24</name>
</gene>
<dbReference type="EMBL" id="UYRW01000002">
    <property type="protein sequence ID" value="VDK61007.1"/>
    <property type="molecule type" value="Genomic_DNA"/>
</dbReference>
<feature type="domain" description="Lipocalin" evidence="1">
    <location>
        <begin position="143"/>
        <end position="191"/>
    </location>
</feature>
<name>A0A182DWK9_ONCOC</name>
<dbReference type="OrthoDB" id="5845413at2759"/>